<gene>
    <name evidence="1" type="ORF">EMEDMD4_790047</name>
</gene>
<dbReference type="AlphaFoldDB" id="A0A508XA53"/>
<protein>
    <recommendedName>
        <fullName evidence="2">LVIVD repeat protein</fullName>
    </recommendedName>
</protein>
<dbReference type="SUPFAM" id="SSF51004">
    <property type="entry name" value="C-terminal (heme d1) domain of cytochrome cd1-nitrite reductase"/>
    <property type="match status" value="1"/>
</dbReference>
<dbReference type="PROSITE" id="PS51318">
    <property type="entry name" value="TAT"/>
    <property type="match status" value="1"/>
</dbReference>
<sequence length="486" mass="53555">MSDQKISRRQMLKAPLIGATAVAASQSGLLCEAIAQPQRSHSPAPAGAFAHNVEAVGYTDMEHRPAFKMAIREVKGRWYLYTGHFWDAGWSIVDVTDPAKPRVAKFVAYPTPNTWTLQVDLSGDTMVTALEKPFANFGGDPNAPFDEGLLIWDIADPLSPQLLSHFKTGANGTHRNLYPGGRYVHVAASMPGYRGNIYLILDISDRANPREAGRWWVPGQHEAGGESFFDALPTNASHSRRRAEPMRFQAQCMCGAFCSGAGEDVSLHGPAYVTGNHVYLPYGAAGMIVLDISDVSQPRQIGGLSFSPPFHSRFGVHGVLPVPDQGIAFANSENVTYGQGAAHHASIVDISDPSAPFLLSLFPEPVPPAAAPYSDFTTRGGWRGPHNINHHQHHPDVEKQGDLFYIAHFNAGLRIYDVSNRRLPREVGYFIPPEPTRRYGPMPEDKLVLQTEDVVVDRRGFIYISDKNQGIWILRYTGERPQARRT</sequence>
<dbReference type="InterPro" id="IPR013211">
    <property type="entry name" value="LVIVD"/>
</dbReference>
<evidence type="ECO:0000313" key="1">
    <source>
        <dbReference type="EMBL" id="VTZ65023.1"/>
    </source>
</evidence>
<accession>A0A508XA53</accession>
<dbReference type="Pfam" id="PF08309">
    <property type="entry name" value="LVIVD"/>
    <property type="match status" value="5"/>
</dbReference>
<evidence type="ECO:0008006" key="2">
    <source>
        <dbReference type="Google" id="ProtNLM"/>
    </source>
</evidence>
<organism evidence="1">
    <name type="scientific">Sinorhizobium medicae</name>
    <dbReference type="NCBI Taxonomy" id="110321"/>
    <lineage>
        <taxon>Bacteria</taxon>
        <taxon>Pseudomonadati</taxon>
        <taxon>Pseudomonadota</taxon>
        <taxon>Alphaproteobacteria</taxon>
        <taxon>Hyphomicrobiales</taxon>
        <taxon>Rhizobiaceae</taxon>
        <taxon>Sinorhizobium/Ensifer group</taxon>
        <taxon>Sinorhizobium</taxon>
    </lineage>
</organism>
<dbReference type="Proteomes" id="UP000507954">
    <property type="component" value="Unassembled WGS sequence"/>
</dbReference>
<reference evidence="1" key="1">
    <citation type="submission" date="2019-06" db="EMBL/GenBank/DDBJ databases">
        <authorList>
            <person name="Le Quere A."/>
            <person name="Colella S."/>
        </authorList>
    </citation>
    <scope>NUCLEOTIDE SEQUENCE</scope>
    <source>
        <strain evidence="1">EmedicaeMD41</strain>
    </source>
</reference>
<proteinExistence type="predicted"/>
<dbReference type="InterPro" id="IPR011048">
    <property type="entry name" value="Haem_d1_sf"/>
</dbReference>
<dbReference type="RefSeq" id="WP_164836376.1">
    <property type="nucleotide sequence ID" value="NZ_CP140895.1"/>
</dbReference>
<dbReference type="EMBL" id="CABFNB010000149">
    <property type="protein sequence ID" value="VTZ65023.1"/>
    <property type="molecule type" value="Genomic_DNA"/>
</dbReference>
<name>A0A508XA53_9HYPH</name>
<dbReference type="InterPro" id="IPR006311">
    <property type="entry name" value="TAT_signal"/>
</dbReference>